<gene>
    <name evidence="2" type="ORF">J3R30DRAFT_3296838</name>
</gene>
<comment type="caution">
    <text evidence="2">The sequence shown here is derived from an EMBL/GenBank/DDBJ whole genome shotgun (WGS) entry which is preliminary data.</text>
</comment>
<protein>
    <submittedName>
        <fullName evidence="2">Uncharacterized protein</fullName>
    </submittedName>
</protein>
<feature type="chain" id="PRO_5040730841" evidence="1">
    <location>
        <begin position="23"/>
        <end position="161"/>
    </location>
</feature>
<accession>A0A9W9DJY6</accession>
<dbReference type="AlphaFoldDB" id="A0A9W9DJY6"/>
<name>A0A9W9DJY6_9AGAR</name>
<evidence type="ECO:0000313" key="2">
    <source>
        <dbReference type="EMBL" id="KAJ4473066.1"/>
    </source>
</evidence>
<proteinExistence type="predicted"/>
<organism evidence="2 3">
    <name type="scientific">Lentinula aciculospora</name>
    <dbReference type="NCBI Taxonomy" id="153920"/>
    <lineage>
        <taxon>Eukaryota</taxon>
        <taxon>Fungi</taxon>
        <taxon>Dikarya</taxon>
        <taxon>Basidiomycota</taxon>
        <taxon>Agaricomycotina</taxon>
        <taxon>Agaricomycetes</taxon>
        <taxon>Agaricomycetidae</taxon>
        <taxon>Agaricales</taxon>
        <taxon>Marasmiineae</taxon>
        <taxon>Omphalotaceae</taxon>
        <taxon>Lentinula</taxon>
    </lineage>
</organism>
<keyword evidence="3" id="KW-1185">Reference proteome</keyword>
<sequence>MFDYPLSLQLIIFAFLLSELEAGITSTTTNVTVDDQDPSVLYSGGQWNLSNPYNSLDCEGFHHFSSQLSAFAVFNFTGIAIYFLSPLWPYSVGAQLVLDGQSRPVFVDLQDHSRPVNSSGGPETVSSAVVWGVENLESGNHSLRVEFAQGRSKYVVLDAFM</sequence>
<evidence type="ECO:0000256" key="1">
    <source>
        <dbReference type="SAM" id="SignalP"/>
    </source>
</evidence>
<reference evidence="2" key="1">
    <citation type="submission" date="2022-08" db="EMBL/GenBank/DDBJ databases">
        <title>A Global Phylogenomic Analysis of the Shiitake Genus Lentinula.</title>
        <authorList>
            <consortium name="DOE Joint Genome Institute"/>
            <person name="Sierra-Patev S."/>
            <person name="Min B."/>
            <person name="Naranjo-Ortiz M."/>
            <person name="Looney B."/>
            <person name="Konkel Z."/>
            <person name="Slot J.C."/>
            <person name="Sakamoto Y."/>
            <person name="Steenwyk J.L."/>
            <person name="Rokas A."/>
            <person name="Carro J."/>
            <person name="Camarero S."/>
            <person name="Ferreira P."/>
            <person name="Molpeceres G."/>
            <person name="Ruiz-Duenas F.J."/>
            <person name="Serrano A."/>
            <person name="Henrissat B."/>
            <person name="Drula E."/>
            <person name="Hughes K.W."/>
            <person name="Mata J.L."/>
            <person name="Ishikawa N.K."/>
            <person name="Vargas-Isla R."/>
            <person name="Ushijima S."/>
            <person name="Smith C.A."/>
            <person name="Ahrendt S."/>
            <person name="Andreopoulos W."/>
            <person name="He G."/>
            <person name="Labutti K."/>
            <person name="Lipzen A."/>
            <person name="Ng V."/>
            <person name="Riley R."/>
            <person name="Sandor L."/>
            <person name="Barry K."/>
            <person name="Martinez A.T."/>
            <person name="Xiao Y."/>
            <person name="Gibbons J.G."/>
            <person name="Terashima K."/>
            <person name="Grigoriev I.V."/>
            <person name="Hibbett D.S."/>
        </authorList>
    </citation>
    <scope>NUCLEOTIDE SEQUENCE</scope>
    <source>
        <strain evidence="2">JLM2183</strain>
    </source>
</reference>
<feature type="signal peptide" evidence="1">
    <location>
        <begin position="1"/>
        <end position="22"/>
    </location>
</feature>
<dbReference type="OrthoDB" id="3234968at2759"/>
<keyword evidence="1" id="KW-0732">Signal</keyword>
<dbReference type="EMBL" id="JAOTPV010000018">
    <property type="protein sequence ID" value="KAJ4473066.1"/>
    <property type="molecule type" value="Genomic_DNA"/>
</dbReference>
<evidence type="ECO:0000313" key="3">
    <source>
        <dbReference type="Proteomes" id="UP001150266"/>
    </source>
</evidence>
<dbReference type="Gene3D" id="2.60.120.260">
    <property type="entry name" value="Galactose-binding domain-like"/>
    <property type="match status" value="1"/>
</dbReference>
<dbReference type="Proteomes" id="UP001150266">
    <property type="component" value="Unassembled WGS sequence"/>
</dbReference>